<dbReference type="Proteomes" id="UP000184066">
    <property type="component" value="Unassembled WGS sequence"/>
</dbReference>
<feature type="signal peptide" evidence="1">
    <location>
        <begin position="1"/>
        <end position="22"/>
    </location>
</feature>
<accession>A0A1M7TL51</accession>
<keyword evidence="1" id="KW-0732">Signal</keyword>
<evidence type="ECO:0000256" key="1">
    <source>
        <dbReference type="SAM" id="SignalP"/>
    </source>
</evidence>
<dbReference type="RefSeq" id="WP_072747761.1">
    <property type="nucleotide sequence ID" value="NZ_FOHL01000007.1"/>
</dbReference>
<proteinExistence type="predicted"/>
<evidence type="ECO:0000313" key="2">
    <source>
        <dbReference type="EMBL" id="SHN71353.1"/>
    </source>
</evidence>
<reference evidence="2 3" key="1">
    <citation type="submission" date="2016-12" db="EMBL/GenBank/DDBJ databases">
        <authorList>
            <person name="Song W.-J."/>
            <person name="Kurnit D.M."/>
        </authorList>
    </citation>
    <scope>NUCLEOTIDE SEQUENCE [LARGE SCALE GENOMIC DNA]</scope>
    <source>
        <strain evidence="2 3">CGMCC 1.10808</strain>
    </source>
</reference>
<keyword evidence="3" id="KW-1185">Reference proteome</keyword>
<name>A0A1M7TL51_9RHOB</name>
<sequence length="222" mass="23644">MRATIMAAAAAVCLAGAAPAWAPVSFDGWAEQRFSLFFGNEWRTRGTSLEVRADGTVSMLWSALPEAAWGARAASWRWSVARSVPPTDLTRRGGDDRNLALYFIFMPAEIARAHRGKGIRALLDVDEARVLMYVWGGAHPRGAVLPTPYLGARGRTVALRPAGEGAFAEQVDLDADHRRAFGAPAASLVGLAVSADADDTDSALRARLEDLRLSPVSSLAGG</sequence>
<feature type="chain" id="PRO_5009929466" description="DUF3047 domain-containing protein" evidence="1">
    <location>
        <begin position="23"/>
        <end position="222"/>
    </location>
</feature>
<dbReference type="STRING" id="1189325.SAMN04488119_107146"/>
<organism evidence="2 3">
    <name type="scientific">Oceanicella actignis</name>
    <dbReference type="NCBI Taxonomy" id="1189325"/>
    <lineage>
        <taxon>Bacteria</taxon>
        <taxon>Pseudomonadati</taxon>
        <taxon>Pseudomonadota</taxon>
        <taxon>Alphaproteobacteria</taxon>
        <taxon>Rhodobacterales</taxon>
        <taxon>Paracoccaceae</taxon>
        <taxon>Oceanicella</taxon>
    </lineage>
</organism>
<dbReference type="AlphaFoldDB" id="A0A1M7TL51"/>
<dbReference type="InterPro" id="IPR021409">
    <property type="entry name" value="DUF3047"/>
</dbReference>
<dbReference type="Pfam" id="PF11249">
    <property type="entry name" value="DUF3047"/>
    <property type="match status" value="1"/>
</dbReference>
<evidence type="ECO:0000313" key="3">
    <source>
        <dbReference type="Proteomes" id="UP000184066"/>
    </source>
</evidence>
<dbReference type="OrthoDB" id="8443660at2"/>
<gene>
    <name evidence="2" type="ORF">SAMN05216200_107145</name>
</gene>
<evidence type="ECO:0008006" key="4">
    <source>
        <dbReference type="Google" id="ProtNLM"/>
    </source>
</evidence>
<dbReference type="EMBL" id="FRDL01000007">
    <property type="protein sequence ID" value="SHN71353.1"/>
    <property type="molecule type" value="Genomic_DNA"/>
</dbReference>
<protein>
    <recommendedName>
        <fullName evidence="4">DUF3047 domain-containing protein</fullName>
    </recommendedName>
</protein>